<keyword evidence="8" id="KW-0963">Cytoplasm</keyword>
<keyword evidence="6 8" id="KW-0378">Hydrolase</keyword>
<dbReference type="PRINTS" id="PR00481">
    <property type="entry name" value="LAMNOPPTDASE"/>
</dbReference>
<feature type="binding site" evidence="8">
    <location>
        <position position="315"/>
    </location>
    <ligand>
        <name>Mn(2+)</name>
        <dbReference type="ChEBI" id="CHEBI:29035"/>
        <label>1</label>
    </ligand>
</feature>
<evidence type="ECO:0000256" key="3">
    <source>
        <dbReference type="ARBA" id="ARBA00009528"/>
    </source>
</evidence>
<evidence type="ECO:0000256" key="5">
    <source>
        <dbReference type="ARBA" id="ARBA00022670"/>
    </source>
</evidence>
<comment type="similarity">
    <text evidence="3 8">Belongs to the peptidase M17 family.</text>
</comment>
<comment type="catalytic activity">
    <reaction evidence="2 8">
        <text>Release of an N-terminal amino acid, preferentially leucine, but not glutamic or aspartic acids.</text>
        <dbReference type="EC" id="3.4.11.10"/>
    </reaction>
</comment>
<feature type="active site" evidence="8">
    <location>
        <position position="243"/>
    </location>
</feature>
<evidence type="ECO:0000256" key="2">
    <source>
        <dbReference type="ARBA" id="ARBA00000967"/>
    </source>
</evidence>
<dbReference type="GO" id="GO:0006508">
    <property type="term" value="P:proteolysis"/>
    <property type="evidence" value="ECO:0007669"/>
    <property type="project" value="UniProtKB-KW"/>
</dbReference>
<feature type="binding site" evidence="8">
    <location>
        <position position="236"/>
    </location>
    <ligand>
        <name>Mn(2+)</name>
        <dbReference type="ChEBI" id="CHEBI:29035"/>
        <label>1</label>
    </ligand>
</feature>
<dbReference type="OrthoDB" id="9809354at2"/>
<keyword evidence="8" id="KW-0479">Metal-binding</keyword>
<evidence type="ECO:0000256" key="6">
    <source>
        <dbReference type="ARBA" id="ARBA00022801"/>
    </source>
</evidence>
<feature type="binding site" evidence="8">
    <location>
        <position position="236"/>
    </location>
    <ligand>
        <name>Mn(2+)</name>
        <dbReference type="ChEBI" id="CHEBI:29035"/>
        <label>2</label>
    </ligand>
</feature>
<dbReference type="PANTHER" id="PTHR11963:SF23">
    <property type="entry name" value="CYTOSOL AMINOPEPTIDASE"/>
    <property type="match status" value="1"/>
</dbReference>
<evidence type="ECO:0000313" key="10">
    <source>
        <dbReference type="EMBL" id="TDE16627.1"/>
    </source>
</evidence>
<dbReference type="EMBL" id="SMFL01000003">
    <property type="protein sequence ID" value="TDE16627.1"/>
    <property type="molecule type" value="Genomic_DNA"/>
</dbReference>
<name>A0A4R5DSB9_9BACT</name>
<comment type="cofactor">
    <cofactor evidence="8">
        <name>Mn(2+)</name>
        <dbReference type="ChEBI" id="CHEBI:29035"/>
    </cofactor>
    <text evidence="8">Binds 2 manganese ions per subunit.</text>
</comment>
<dbReference type="InterPro" id="IPR011356">
    <property type="entry name" value="Leucine_aapep/pepB"/>
</dbReference>
<feature type="binding site" evidence="8">
    <location>
        <position position="315"/>
    </location>
    <ligand>
        <name>Mn(2+)</name>
        <dbReference type="ChEBI" id="CHEBI:29035"/>
        <label>2</label>
    </ligand>
</feature>
<dbReference type="Gene3D" id="3.40.630.10">
    <property type="entry name" value="Zn peptidases"/>
    <property type="match status" value="1"/>
</dbReference>
<comment type="caution">
    <text evidence="10">The sequence shown here is derived from an EMBL/GenBank/DDBJ whole genome shotgun (WGS) entry which is preliminary data.</text>
</comment>
<dbReference type="HAMAP" id="MF_00181">
    <property type="entry name" value="Cytosol_peptidase_M17"/>
    <property type="match status" value="1"/>
</dbReference>
<keyword evidence="7 8" id="KW-0464">Manganese</keyword>
<dbReference type="EC" id="3.4.11.10" evidence="8"/>
<dbReference type="EC" id="3.4.11.1" evidence="8"/>
<sequence>MHISQLQEADEQTLLLRAFVQGSEPENQTMFKGEKGEIWWYSSKELWLGLGKEPKASSLIKIFRSLFFKRKDRWPDQITLDTRNFLPEWIEVAINGIMLGGYDLQLYKTDPKPLSTFFGESGKLLILTDSESDEVNIAINIAAKTAAVQTRIMDLMNAPGNYKTPKRLASWAVESGEKNNYKVTILEKIDLEQMGMHALLAVSKGSDEPPVMIVTDYQPEVYQKTVALIGKGVTFDTGGISLKTSANMHLMKSDMGGAGAVLGMVELAAQLKLPVRIIGVIPSTENCVDGSSMKPGDVIGSYAGKTIEVIDTDAEGRLILADGLSYAVKQFNPDVVIDLATLTGSVIQTLGYEAAGLFTPNDKLANELSIAGDVTGERLWRLPVWDEYKEEISSDIADLKNYHGKPLAGAIVAAKFLEVFTDSHTAWAHLDIAGMAFGDNEFAPGRAGTAYGVRLLRAYLTSIMEDN</sequence>
<evidence type="ECO:0000256" key="4">
    <source>
        <dbReference type="ARBA" id="ARBA00022438"/>
    </source>
</evidence>
<comment type="catalytic activity">
    <reaction evidence="1 8">
        <text>Release of an N-terminal amino acid, Xaa-|-Yaa-, in which Xaa is preferably Leu, but may be other amino acids including Pro although not Arg or Lys, and Yaa may be Pro. Amino acid amides and methyl esters are also readily hydrolyzed, but rates on arylamides are exceedingly low.</text>
        <dbReference type="EC" id="3.4.11.1"/>
    </reaction>
</comment>
<evidence type="ECO:0000256" key="1">
    <source>
        <dbReference type="ARBA" id="ARBA00000135"/>
    </source>
</evidence>
<dbReference type="Proteomes" id="UP000294850">
    <property type="component" value="Unassembled WGS sequence"/>
</dbReference>
<accession>A0A4R5DSB9</accession>
<evidence type="ECO:0000313" key="11">
    <source>
        <dbReference type="Proteomes" id="UP000294850"/>
    </source>
</evidence>
<gene>
    <name evidence="8" type="primary">pepA</name>
    <name evidence="10" type="ORF">E0F88_10370</name>
</gene>
<comment type="function">
    <text evidence="8">Presumably involved in the processing and regular turnover of intracellular proteins. Catalyzes the removal of unsubstituted N-terminal amino acids from various peptides.</text>
</comment>
<keyword evidence="11" id="KW-1185">Reference proteome</keyword>
<feature type="binding site" evidence="8">
    <location>
        <position position="231"/>
    </location>
    <ligand>
        <name>Mn(2+)</name>
        <dbReference type="ChEBI" id="CHEBI:29035"/>
        <label>2</label>
    </ligand>
</feature>
<dbReference type="CDD" id="cd00433">
    <property type="entry name" value="Peptidase_M17"/>
    <property type="match status" value="1"/>
</dbReference>
<dbReference type="PANTHER" id="PTHR11963">
    <property type="entry name" value="LEUCINE AMINOPEPTIDASE-RELATED"/>
    <property type="match status" value="1"/>
</dbReference>
<keyword evidence="4 8" id="KW-0031">Aminopeptidase</keyword>
<evidence type="ECO:0000259" key="9">
    <source>
        <dbReference type="Pfam" id="PF00883"/>
    </source>
</evidence>
<keyword evidence="5 8" id="KW-0645">Protease</keyword>
<dbReference type="RefSeq" id="WP_131958159.1">
    <property type="nucleotide sequence ID" value="NZ_SMFL01000003.1"/>
</dbReference>
<dbReference type="Pfam" id="PF00883">
    <property type="entry name" value="Peptidase_M17"/>
    <property type="match status" value="1"/>
</dbReference>
<dbReference type="AlphaFoldDB" id="A0A4R5DSB9"/>
<feature type="active site" evidence="8">
    <location>
        <position position="317"/>
    </location>
</feature>
<feature type="binding site" evidence="8">
    <location>
        <position position="254"/>
    </location>
    <ligand>
        <name>Mn(2+)</name>
        <dbReference type="ChEBI" id="CHEBI:29035"/>
        <label>2</label>
    </ligand>
</feature>
<evidence type="ECO:0000256" key="7">
    <source>
        <dbReference type="ARBA" id="ARBA00023211"/>
    </source>
</evidence>
<reference evidence="10 11" key="1">
    <citation type="submission" date="2019-03" db="EMBL/GenBank/DDBJ databases">
        <title>Dyadobacter AR-3-6 sp. nov., isolated from arctic soil.</title>
        <authorList>
            <person name="Chaudhary D.K."/>
        </authorList>
    </citation>
    <scope>NUCLEOTIDE SEQUENCE [LARGE SCALE GENOMIC DNA]</scope>
    <source>
        <strain evidence="10 11">AR-3-6</strain>
    </source>
</reference>
<dbReference type="InterPro" id="IPR000819">
    <property type="entry name" value="Peptidase_M17_C"/>
</dbReference>
<dbReference type="GO" id="GO:0070006">
    <property type="term" value="F:metalloaminopeptidase activity"/>
    <property type="evidence" value="ECO:0007669"/>
    <property type="project" value="InterPro"/>
</dbReference>
<evidence type="ECO:0000256" key="8">
    <source>
        <dbReference type="HAMAP-Rule" id="MF_00181"/>
    </source>
</evidence>
<dbReference type="SUPFAM" id="SSF53187">
    <property type="entry name" value="Zn-dependent exopeptidases"/>
    <property type="match status" value="1"/>
</dbReference>
<proteinExistence type="inferred from homology"/>
<dbReference type="GO" id="GO:0030145">
    <property type="term" value="F:manganese ion binding"/>
    <property type="evidence" value="ECO:0007669"/>
    <property type="project" value="UniProtKB-UniRule"/>
</dbReference>
<dbReference type="GO" id="GO:0005737">
    <property type="term" value="C:cytoplasm"/>
    <property type="evidence" value="ECO:0007669"/>
    <property type="project" value="UniProtKB-SubCell"/>
</dbReference>
<feature type="binding site" evidence="8">
    <location>
        <position position="313"/>
    </location>
    <ligand>
        <name>Mn(2+)</name>
        <dbReference type="ChEBI" id="CHEBI:29035"/>
        <label>1</label>
    </ligand>
</feature>
<comment type="subcellular location">
    <subcellularLocation>
        <location evidence="8">Cytoplasm</location>
    </subcellularLocation>
</comment>
<feature type="domain" description="Cytosol aminopeptidase" evidence="9">
    <location>
        <begin position="154"/>
        <end position="456"/>
    </location>
</feature>
<dbReference type="InterPro" id="IPR023042">
    <property type="entry name" value="Peptidase_M17_leu_NH2_pept"/>
</dbReference>
<organism evidence="10 11">
    <name type="scientific">Dyadobacter psychrotolerans</name>
    <dbReference type="NCBI Taxonomy" id="2541721"/>
    <lineage>
        <taxon>Bacteria</taxon>
        <taxon>Pseudomonadati</taxon>
        <taxon>Bacteroidota</taxon>
        <taxon>Cytophagia</taxon>
        <taxon>Cytophagales</taxon>
        <taxon>Spirosomataceae</taxon>
        <taxon>Dyadobacter</taxon>
    </lineage>
</organism>
<protein>
    <recommendedName>
        <fullName evidence="8">Probable cytosol aminopeptidase</fullName>
        <ecNumber evidence="8">3.4.11.1</ecNumber>
    </recommendedName>
    <alternativeName>
        <fullName evidence="8">Leucine aminopeptidase</fullName>
        <shortName evidence="8">LAP</shortName>
        <ecNumber evidence="8">3.4.11.10</ecNumber>
    </alternativeName>
    <alternativeName>
        <fullName evidence="8">Leucyl aminopeptidase</fullName>
    </alternativeName>
</protein>